<dbReference type="Proteomes" id="UP001472677">
    <property type="component" value="Unassembled WGS sequence"/>
</dbReference>
<name>A0ABR2FEW0_9ROSI</name>
<dbReference type="EMBL" id="JBBPBM010000006">
    <property type="protein sequence ID" value="KAK8579309.1"/>
    <property type="molecule type" value="Genomic_DNA"/>
</dbReference>
<reference evidence="1 2" key="1">
    <citation type="journal article" date="2024" name="G3 (Bethesda)">
        <title>Genome assembly of Hibiscus sabdariffa L. provides insights into metabolisms of medicinal natural products.</title>
        <authorList>
            <person name="Kim T."/>
        </authorList>
    </citation>
    <scope>NUCLEOTIDE SEQUENCE [LARGE SCALE GENOMIC DNA]</scope>
    <source>
        <strain evidence="1">TK-2024</strain>
        <tissue evidence="1">Old leaves</tissue>
    </source>
</reference>
<accession>A0ABR2FEW0</accession>
<evidence type="ECO:0000313" key="1">
    <source>
        <dbReference type="EMBL" id="KAK8579309.1"/>
    </source>
</evidence>
<protein>
    <submittedName>
        <fullName evidence="1">Uncharacterized protein</fullName>
    </submittedName>
</protein>
<evidence type="ECO:0000313" key="2">
    <source>
        <dbReference type="Proteomes" id="UP001472677"/>
    </source>
</evidence>
<proteinExistence type="predicted"/>
<keyword evidence="2" id="KW-1185">Reference proteome</keyword>
<sequence>MSHYLRSKRRLQGKELLEGKWIEHLMAFKKRMTNVGRVMGWGKRSGEKGEIGEVGTRENQSICGVRSFPWEVDSDSILKSPDKTLQSSLAYDSGQK</sequence>
<gene>
    <name evidence="1" type="ORF">V6N12_069636</name>
</gene>
<organism evidence="1 2">
    <name type="scientific">Hibiscus sabdariffa</name>
    <name type="common">roselle</name>
    <dbReference type="NCBI Taxonomy" id="183260"/>
    <lineage>
        <taxon>Eukaryota</taxon>
        <taxon>Viridiplantae</taxon>
        <taxon>Streptophyta</taxon>
        <taxon>Embryophyta</taxon>
        <taxon>Tracheophyta</taxon>
        <taxon>Spermatophyta</taxon>
        <taxon>Magnoliopsida</taxon>
        <taxon>eudicotyledons</taxon>
        <taxon>Gunneridae</taxon>
        <taxon>Pentapetalae</taxon>
        <taxon>rosids</taxon>
        <taxon>malvids</taxon>
        <taxon>Malvales</taxon>
        <taxon>Malvaceae</taxon>
        <taxon>Malvoideae</taxon>
        <taxon>Hibiscus</taxon>
    </lineage>
</organism>
<comment type="caution">
    <text evidence="1">The sequence shown here is derived from an EMBL/GenBank/DDBJ whole genome shotgun (WGS) entry which is preliminary data.</text>
</comment>